<dbReference type="SUPFAM" id="SSF55979">
    <property type="entry name" value="DNA clamp"/>
    <property type="match status" value="2"/>
</dbReference>
<evidence type="ECO:0000256" key="1">
    <source>
        <dbReference type="ARBA" id="ARBA00010462"/>
    </source>
</evidence>
<evidence type="ECO:0000256" key="2">
    <source>
        <dbReference type="ARBA" id="ARBA00023125"/>
    </source>
</evidence>
<comment type="function">
    <text evidence="3">This protein is an auxiliary protein of DNA polymerase delta and is involved in the control of eukaryotic DNA replication by increasing the polymerase's processivity during elongation of the leading strand.</text>
</comment>
<proteinExistence type="inferred from homology"/>
<accession>A0ABR2JEJ0</accession>
<dbReference type="Gene3D" id="3.70.10.10">
    <property type="match status" value="1"/>
</dbReference>
<gene>
    <name evidence="7" type="ORF">M9Y10_006385</name>
</gene>
<keyword evidence="4" id="KW-0235">DNA replication</keyword>
<dbReference type="HAMAP" id="MF_00317">
    <property type="entry name" value="DNApol_clamp_arch"/>
    <property type="match status" value="1"/>
</dbReference>
<dbReference type="CDD" id="cd00577">
    <property type="entry name" value="PCNA"/>
    <property type="match status" value="1"/>
</dbReference>
<organism evidence="7 8">
    <name type="scientific">Tritrichomonas musculus</name>
    <dbReference type="NCBI Taxonomy" id="1915356"/>
    <lineage>
        <taxon>Eukaryota</taxon>
        <taxon>Metamonada</taxon>
        <taxon>Parabasalia</taxon>
        <taxon>Tritrichomonadida</taxon>
        <taxon>Tritrichomonadidae</taxon>
        <taxon>Tritrichomonas</taxon>
    </lineage>
</organism>
<dbReference type="Pfam" id="PF02747">
    <property type="entry name" value="PCNA_C"/>
    <property type="match status" value="1"/>
</dbReference>
<dbReference type="InterPro" id="IPR022649">
    <property type="entry name" value="Pr_cel_nuc_antig_C"/>
</dbReference>
<evidence type="ECO:0000259" key="6">
    <source>
        <dbReference type="Pfam" id="PF02747"/>
    </source>
</evidence>
<keyword evidence="8" id="KW-1185">Reference proteome</keyword>
<dbReference type="NCBIfam" id="TIGR00590">
    <property type="entry name" value="pcna"/>
    <property type="match status" value="1"/>
</dbReference>
<evidence type="ECO:0000256" key="3">
    <source>
        <dbReference type="RuleBase" id="RU000641"/>
    </source>
</evidence>
<evidence type="ECO:0000313" key="7">
    <source>
        <dbReference type="EMBL" id="KAK8876195.1"/>
    </source>
</evidence>
<protein>
    <recommendedName>
        <fullName evidence="3">DNA sliding clamp PCNA</fullName>
    </recommendedName>
</protein>
<comment type="subcellular location">
    <subcellularLocation>
        <location evidence="3">Nucleus</location>
    </subcellularLocation>
</comment>
<name>A0ABR2JEJ0_9EUKA</name>
<dbReference type="EMBL" id="JAPFFF010000012">
    <property type="protein sequence ID" value="KAK8876195.1"/>
    <property type="molecule type" value="Genomic_DNA"/>
</dbReference>
<reference evidence="7 8" key="1">
    <citation type="submission" date="2024-04" db="EMBL/GenBank/DDBJ databases">
        <title>Tritrichomonas musculus Genome.</title>
        <authorList>
            <person name="Alves-Ferreira E."/>
            <person name="Grigg M."/>
            <person name="Lorenzi H."/>
            <person name="Galac M."/>
        </authorList>
    </citation>
    <scope>NUCLEOTIDE SEQUENCE [LARGE SCALE GENOMIC DNA]</scope>
    <source>
        <strain evidence="7 8">EAF2021</strain>
    </source>
</reference>
<evidence type="ECO:0000256" key="4">
    <source>
        <dbReference type="RuleBase" id="RU003671"/>
    </source>
</evidence>
<dbReference type="Pfam" id="PF00705">
    <property type="entry name" value="PCNA_N"/>
    <property type="match status" value="1"/>
</dbReference>
<keyword evidence="3" id="KW-0539">Nucleus</keyword>
<dbReference type="PANTHER" id="PTHR11352">
    <property type="entry name" value="PROLIFERATING CELL NUCLEAR ANTIGEN"/>
    <property type="match status" value="1"/>
</dbReference>
<comment type="similarity">
    <text evidence="1 4">Belongs to the PCNA family.</text>
</comment>
<feature type="domain" description="Proliferating cell nuclear antigen PCNA N-terminal" evidence="5">
    <location>
        <begin position="3"/>
        <end position="115"/>
    </location>
</feature>
<feature type="domain" description="Proliferating cell nuclear antigen PCNA C-terminal" evidence="6">
    <location>
        <begin position="125"/>
        <end position="245"/>
    </location>
</feature>
<dbReference type="InterPro" id="IPR022648">
    <property type="entry name" value="Pr_cel_nuc_antig_N"/>
</dbReference>
<dbReference type="PRINTS" id="PR00339">
    <property type="entry name" value="PCNACYCLIN"/>
</dbReference>
<dbReference type="Proteomes" id="UP001470230">
    <property type="component" value="Unassembled WGS sequence"/>
</dbReference>
<dbReference type="PANTHER" id="PTHR11352:SF0">
    <property type="entry name" value="PROLIFERATING CELL NUCLEAR ANTIGEN"/>
    <property type="match status" value="1"/>
</dbReference>
<dbReference type="InterPro" id="IPR000730">
    <property type="entry name" value="Pr_cel_nuc_antig"/>
</dbReference>
<comment type="caution">
    <text evidence="7">The sequence shown here is derived from an EMBL/GenBank/DDBJ whole genome shotgun (WGS) entry which is preliminary data.</text>
</comment>
<evidence type="ECO:0000313" key="8">
    <source>
        <dbReference type="Proteomes" id="UP001470230"/>
    </source>
</evidence>
<keyword evidence="2 4" id="KW-0238">DNA-binding</keyword>
<sequence length="254" mass="28849">MKVKVGNISFLKKIIDTISKISANVNIECDENGLSLQTMDDTHVSLISLFLSKNFFDLFECTDKKTLGIDILQFQKILKCGIDYDSLTLKTDDQMTTLTFQFESSDQYFMFKMNLINYVGEKLTIPEVEPNATIKMPSKKIQKIFNDLHELGDYINISVNKDVATFSIITSGGSGFVRLDSSSYEVKSNCATLVELDVGLLYLNLIDNVSDISEKVVIKLTKDLPLLLDYELDNNFGYIRYYIAPRVSDEEEEE</sequence>
<dbReference type="InterPro" id="IPR046938">
    <property type="entry name" value="DNA_clamp_sf"/>
</dbReference>
<evidence type="ECO:0000259" key="5">
    <source>
        <dbReference type="Pfam" id="PF00705"/>
    </source>
</evidence>